<evidence type="ECO:0000259" key="2">
    <source>
        <dbReference type="Pfam" id="PF22725"/>
    </source>
</evidence>
<dbReference type="Gene3D" id="3.40.50.720">
    <property type="entry name" value="NAD(P)-binding Rossmann-like Domain"/>
    <property type="match status" value="1"/>
</dbReference>
<keyword evidence="4" id="KW-1185">Reference proteome</keyword>
<dbReference type="GO" id="GO:0000166">
    <property type="term" value="F:nucleotide binding"/>
    <property type="evidence" value="ECO:0007669"/>
    <property type="project" value="InterPro"/>
</dbReference>
<dbReference type="PANTHER" id="PTHR43249:SF1">
    <property type="entry name" value="D-GLUCOSIDE 3-DEHYDROGENASE"/>
    <property type="match status" value="1"/>
</dbReference>
<dbReference type="Pfam" id="PF22725">
    <property type="entry name" value="GFO_IDH_MocA_C3"/>
    <property type="match status" value="1"/>
</dbReference>
<evidence type="ECO:0000313" key="4">
    <source>
        <dbReference type="Proteomes" id="UP000187172"/>
    </source>
</evidence>
<comment type="caution">
    <text evidence="3">The sequence shown here is derived from an EMBL/GenBank/DDBJ whole genome shotgun (WGS) entry which is preliminary data.</text>
</comment>
<dbReference type="InterPro" id="IPR052515">
    <property type="entry name" value="Gfo/Idh/MocA_Oxidoreductase"/>
</dbReference>
<feature type="domain" description="Gfo/Idh/MocA-like oxidoreductase N-terminal" evidence="1">
    <location>
        <begin position="3"/>
        <end position="121"/>
    </location>
</feature>
<accession>A0A1R1EMH5</accession>
<protein>
    <submittedName>
        <fullName evidence="3">Oxidoreductase</fullName>
    </submittedName>
</protein>
<dbReference type="STRING" id="297318.BK138_18965"/>
<feature type="domain" description="GFO/IDH/MocA-like oxidoreductase" evidence="2">
    <location>
        <begin position="148"/>
        <end position="249"/>
    </location>
</feature>
<dbReference type="EMBL" id="MRTP01000005">
    <property type="protein sequence ID" value="OMF53000.1"/>
    <property type="molecule type" value="Genomic_DNA"/>
</dbReference>
<dbReference type="PANTHER" id="PTHR43249">
    <property type="entry name" value="UDP-N-ACETYL-2-AMINO-2-DEOXY-D-GLUCURONATE OXIDASE"/>
    <property type="match status" value="1"/>
</dbReference>
<dbReference type="Pfam" id="PF01408">
    <property type="entry name" value="GFO_IDH_MocA"/>
    <property type="match status" value="1"/>
</dbReference>
<evidence type="ECO:0000259" key="1">
    <source>
        <dbReference type="Pfam" id="PF01408"/>
    </source>
</evidence>
<proteinExistence type="predicted"/>
<dbReference type="SUPFAM" id="SSF51735">
    <property type="entry name" value="NAD(P)-binding Rossmann-fold domains"/>
    <property type="match status" value="1"/>
</dbReference>
<dbReference type="InterPro" id="IPR055170">
    <property type="entry name" value="GFO_IDH_MocA-like_dom"/>
</dbReference>
<gene>
    <name evidence="3" type="ORF">BK138_18965</name>
</gene>
<dbReference type="Proteomes" id="UP000187172">
    <property type="component" value="Unassembled WGS sequence"/>
</dbReference>
<dbReference type="AlphaFoldDB" id="A0A1R1EMH5"/>
<evidence type="ECO:0000313" key="3">
    <source>
        <dbReference type="EMBL" id="OMF53000.1"/>
    </source>
</evidence>
<sequence>MTLRIGLIGTGWFSGVHADNLAAMDGVKLTAVCGTSLEKADRMARRYGAEGYGDLDAMLDAGPLDAVYICVPPMAHGEIEMKLIERGIPFLVEKPLGLDTSLPEQILARVRETGLLTSVGYHFRYQHNAARLKEELSNHTTGMVLGRWMDSMPGVSWWRRQSGSGGQFIEQTTHMVDMLRYTAGEVEEVYALYGDRVKRSQVDGVEVADVGTVTLRLASGVVANISNTCVLPEGGGLSQTGLTFYTDRGIVDWNPQRLQLAAPGVTTKYTEQGSPYVRETEAFLHALRTGDRSRILSSYEDACRTQAVTCAALVSASTGKPVRL</sequence>
<dbReference type="RefSeq" id="WP_076171898.1">
    <property type="nucleotide sequence ID" value="NZ_MRTP01000005.1"/>
</dbReference>
<dbReference type="InterPro" id="IPR036291">
    <property type="entry name" value="NAD(P)-bd_dom_sf"/>
</dbReference>
<dbReference type="Gene3D" id="3.30.360.10">
    <property type="entry name" value="Dihydrodipicolinate Reductase, domain 2"/>
    <property type="match status" value="1"/>
</dbReference>
<reference evidence="3 4" key="1">
    <citation type="submission" date="2016-11" db="EMBL/GenBank/DDBJ databases">
        <title>Paenibacillus species isolates.</title>
        <authorList>
            <person name="Beno S.M."/>
        </authorList>
    </citation>
    <scope>NUCLEOTIDE SEQUENCE [LARGE SCALE GENOMIC DNA]</scope>
    <source>
        <strain evidence="3 4">FSL R5-0378</strain>
    </source>
</reference>
<organism evidence="3 4">
    <name type="scientific">Paenibacillus rhizosphaerae</name>
    <dbReference type="NCBI Taxonomy" id="297318"/>
    <lineage>
        <taxon>Bacteria</taxon>
        <taxon>Bacillati</taxon>
        <taxon>Bacillota</taxon>
        <taxon>Bacilli</taxon>
        <taxon>Bacillales</taxon>
        <taxon>Paenibacillaceae</taxon>
        <taxon>Paenibacillus</taxon>
    </lineage>
</organism>
<dbReference type="SUPFAM" id="SSF55347">
    <property type="entry name" value="Glyceraldehyde-3-phosphate dehydrogenase-like, C-terminal domain"/>
    <property type="match status" value="1"/>
</dbReference>
<name>A0A1R1EMH5_9BACL</name>
<dbReference type="InterPro" id="IPR000683">
    <property type="entry name" value="Gfo/Idh/MocA-like_OxRdtase_N"/>
</dbReference>